<keyword evidence="7" id="KW-1185">Reference proteome</keyword>
<dbReference type="PANTHER" id="PTHR10083">
    <property type="entry name" value="KUNITZ-TYPE PROTEASE INHIBITOR-RELATED"/>
    <property type="match status" value="1"/>
</dbReference>
<dbReference type="SUPFAM" id="SSF57362">
    <property type="entry name" value="BPTI-like"/>
    <property type="match status" value="1"/>
</dbReference>
<dbReference type="Pfam" id="PF00014">
    <property type="entry name" value="Kunitz_BPTI"/>
    <property type="match status" value="1"/>
</dbReference>
<evidence type="ECO:0000256" key="1">
    <source>
        <dbReference type="ARBA" id="ARBA00022690"/>
    </source>
</evidence>
<dbReference type="PANTHER" id="PTHR10083:SF374">
    <property type="entry name" value="BPTI_KUNITZ INHIBITOR DOMAIN-CONTAINING PROTEIN"/>
    <property type="match status" value="1"/>
</dbReference>
<dbReference type="PROSITE" id="PS00280">
    <property type="entry name" value="BPTI_KUNITZ_1"/>
    <property type="match status" value="1"/>
</dbReference>
<evidence type="ECO:0000313" key="6">
    <source>
        <dbReference type="EMBL" id="KAK8764324.1"/>
    </source>
</evidence>
<gene>
    <name evidence="6" type="ORF">V5799_033075</name>
</gene>
<keyword evidence="4" id="KW-0472">Membrane</keyword>
<dbReference type="Proteomes" id="UP001321473">
    <property type="component" value="Unassembled WGS sequence"/>
</dbReference>
<dbReference type="PROSITE" id="PS50279">
    <property type="entry name" value="BPTI_KUNITZ_2"/>
    <property type="match status" value="1"/>
</dbReference>
<comment type="caution">
    <text evidence="6">The sequence shown here is derived from an EMBL/GenBank/DDBJ whole genome shotgun (WGS) entry which is preliminary data.</text>
</comment>
<name>A0AAQ4DPD4_AMBAM</name>
<evidence type="ECO:0000259" key="5">
    <source>
        <dbReference type="PROSITE" id="PS50279"/>
    </source>
</evidence>
<dbReference type="GO" id="GO:0004867">
    <property type="term" value="F:serine-type endopeptidase inhibitor activity"/>
    <property type="evidence" value="ECO:0007669"/>
    <property type="project" value="UniProtKB-KW"/>
</dbReference>
<keyword evidence="4" id="KW-1133">Transmembrane helix</keyword>
<evidence type="ECO:0000313" key="7">
    <source>
        <dbReference type="Proteomes" id="UP001321473"/>
    </source>
</evidence>
<evidence type="ECO:0000256" key="4">
    <source>
        <dbReference type="SAM" id="Phobius"/>
    </source>
</evidence>
<dbReference type="InterPro" id="IPR050098">
    <property type="entry name" value="TFPI/VKTCI-like"/>
</dbReference>
<protein>
    <recommendedName>
        <fullName evidence="5">BPTI/Kunitz inhibitor domain-containing protein</fullName>
    </recommendedName>
</protein>
<dbReference type="PRINTS" id="PR00759">
    <property type="entry name" value="BASICPTASE"/>
</dbReference>
<keyword evidence="4" id="KW-0812">Transmembrane</keyword>
<dbReference type="GO" id="GO:0005615">
    <property type="term" value="C:extracellular space"/>
    <property type="evidence" value="ECO:0007669"/>
    <property type="project" value="TreeGrafter"/>
</dbReference>
<feature type="domain" description="BPTI/Kunitz inhibitor" evidence="5">
    <location>
        <begin position="54"/>
        <end position="107"/>
    </location>
</feature>
<dbReference type="InterPro" id="IPR020901">
    <property type="entry name" value="Prtase_inh_Kunz-CS"/>
</dbReference>
<evidence type="ECO:0000256" key="3">
    <source>
        <dbReference type="ARBA" id="ARBA00023157"/>
    </source>
</evidence>
<dbReference type="InterPro" id="IPR036880">
    <property type="entry name" value="Kunitz_BPTI_sf"/>
</dbReference>
<organism evidence="6 7">
    <name type="scientific">Amblyomma americanum</name>
    <name type="common">Lone star tick</name>
    <dbReference type="NCBI Taxonomy" id="6943"/>
    <lineage>
        <taxon>Eukaryota</taxon>
        <taxon>Metazoa</taxon>
        <taxon>Ecdysozoa</taxon>
        <taxon>Arthropoda</taxon>
        <taxon>Chelicerata</taxon>
        <taxon>Arachnida</taxon>
        <taxon>Acari</taxon>
        <taxon>Parasitiformes</taxon>
        <taxon>Ixodida</taxon>
        <taxon>Ixodoidea</taxon>
        <taxon>Ixodidae</taxon>
        <taxon>Amblyomminae</taxon>
        <taxon>Amblyomma</taxon>
    </lineage>
</organism>
<dbReference type="SMART" id="SM00131">
    <property type="entry name" value="KU"/>
    <property type="match status" value="1"/>
</dbReference>
<keyword evidence="2" id="KW-0722">Serine protease inhibitor</keyword>
<dbReference type="InterPro" id="IPR002223">
    <property type="entry name" value="Kunitz_BPTI"/>
</dbReference>
<dbReference type="EMBL" id="JARKHS020028391">
    <property type="protein sequence ID" value="KAK8764324.1"/>
    <property type="molecule type" value="Genomic_DNA"/>
</dbReference>
<dbReference type="CDD" id="cd00109">
    <property type="entry name" value="Kunitz-type"/>
    <property type="match status" value="1"/>
</dbReference>
<reference evidence="6 7" key="1">
    <citation type="journal article" date="2023" name="Arcadia Sci">
        <title>De novo assembly of a long-read Amblyomma americanum tick genome.</title>
        <authorList>
            <person name="Chou S."/>
            <person name="Poskanzer K.E."/>
            <person name="Rollins M."/>
            <person name="Thuy-Boun P.S."/>
        </authorList>
    </citation>
    <scope>NUCLEOTIDE SEQUENCE [LARGE SCALE GENOMIC DNA]</scope>
    <source>
        <strain evidence="6">F_SG_1</strain>
        <tissue evidence="6">Salivary glands</tissue>
    </source>
</reference>
<sequence>MSRCLAYINSSVKRYIITSLFLAFVTMKTPTCFLYALLCLTVVLVQGYKPPGYCKAKPNDGQCGHVRPSIERWYFDGRYGYCGPFLWGGCGGNKNNFPNCTACMTTCTTHPDPEGACRYIINSP</sequence>
<dbReference type="AlphaFoldDB" id="A0AAQ4DPD4"/>
<feature type="transmembrane region" description="Helical" evidence="4">
    <location>
        <begin position="20"/>
        <end position="45"/>
    </location>
</feature>
<accession>A0AAQ4DPD4</accession>
<keyword evidence="3" id="KW-1015">Disulfide bond</keyword>
<dbReference type="Gene3D" id="4.10.410.10">
    <property type="entry name" value="Pancreatic trypsin inhibitor Kunitz domain"/>
    <property type="match status" value="1"/>
</dbReference>
<proteinExistence type="predicted"/>
<keyword evidence="1" id="KW-0646">Protease inhibitor</keyword>
<evidence type="ECO:0000256" key="2">
    <source>
        <dbReference type="ARBA" id="ARBA00022900"/>
    </source>
</evidence>